<organism evidence="1 2">
    <name type="scientific">Chitinophaga silvatica</name>
    <dbReference type="NCBI Taxonomy" id="2282649"/>
    <lineage>
        <taxon>Bacteria</taxon>
        <taxon>Pseudomonadati</taxon>
        <taxon>Bacteroidota</taxon>
        <taxon>Chitinophagia</taxon>
        <taxon>Chitinophagales</taxon>
        <taxon>Chitinophagaceae</taxon>
        <taxon>Chitinophaga</taxon>
    </lineage>
</organism>
<dbReference type="Proteomes" id="UP000260644">
    <property type="component" value="Unassembled WGS sequence"/>
</dbReference>
<gene>
    <name evidence="1" type="ORF">DVR12_06880</name>
</gene>
<keyword evidence="2" id="KW-1185">Reference proteome</keyword>
<evidence type="ECO:0000313" key="1">
    <source>
        <dbReference type="EMBL" id="RFS24906.1"/>
    </source>
</evidence>
<dbReference type="InterPro" id="IPR013078">
    <property type="entry name" value="His_Pase_superF_clade-1"/>
</dbReference>
<dbReference type="Gene3D" id="3.40.50.1240">
    <property type="entry name" value="Phosphoglycerate mutase-like"/>
    <property type="match status" value="1"/>
</dbReference>
<dbReference type="RefSeq" id="WP_116974901.1">
    <property type="nucleotide sequence ID" value="NZ_QPMM01000002.1"/>
</dbReference>
<dbReference type="CDD" id="cd07040">
    <property type="entry name" value="HP"/>
    <property type="match status" value="1"/>
</dbReference>
<protein>
    <submittedName>
        <fullName evidence="1">Histidine phosphatase family protein</fullName>
    </submittedName>
</protein>
<dbReference type="AlphaFoldDB" id="A0A3E1YEE9"/>
<accession>A0A3E1YEE9</accession>
<comment type="caution">
    <text evidence="1">The sequence shown here is derived from an EMBL/GenBank/DDBJ whole genome shotgun (WGS) entry which is preliminary data.</text>
</comment>
<dbReference type="PROSITE" id="PS51257">
    <property type="entry name" value="PROKAR_LIPOPROTEIN"/>
    <property type="match status" value="1"/>
</dbReference>
<name>A0A3E1YEE9_9BACT</name>
<evidence type="ECO:0000313" key="2">
    <source>
        <dbReference type="Proteomes" id="UP000260644"/>
    </source>
</evidence>
<sequence length="179" mass="20560">MRIFVIFISIALVWVACKPKQAVKQPIEVSDDSVFLTGTFFVVRHAERNPGSDSTLTLAGQHRAGALYHLLKDSLINKIYITPFKRSIQTADSLRIYQHIDTCYYTADSTGESLIYQITRHDDWGKRILIIGHSTTIIPILRSLKVEGPLSPIHENDFERFYRVRMTREKSELTESCYP</sequence>
<dbReference type="OrthoDB" id="3296006at2"/>
<dbReference type="SUPFAM" id="SSF53254">
    <property type="entry name" value="Phosphoglycerate mutase-like"/>
    <property type="match status" value="1"/>
</dbReference>
<proteinExistence type="predicted"/>
<dbReference type="InterPro" id="IPR029033">
    <property type="entry name" value="His_PPase_superfam"/>
</dbReference>
<reference evidence="1 2" key="1">
    <citation type="submission" date="2018-07" db="EMBL/GenBank/DDBJ databases">
        <title>Chitinophaga K2CV101002-2 sp. nov., isolated from a monsoon evergreen broad-leaved forest soil.</title>
        <authorList>
            <person name="Lv Y."/>
        </authorList>
    </citation>
    <scope>NUCLEOTIDE SEQUENCE [LARGE SCALE GENOMIC DNA]</scope>
    <source>
        <strain evidence="1 2">GDMCC 1.1288</strain>
    </source>
</reference>
<dbReference type="EMBL" id="QPMM01000002">
    <property type="protein sequence ID" value="RFS24906.1"/>
    <property type="molecule type" value="Genomic_DNA"/>
</dbReference>
<dbReference type="Pfam" id="PF00300">
    <property type="entry name" value="His_Phos_1"/>
    <property type="match status" value="1"/>
</dbReference>